<dbReference type="PROSITE" id="PS50192">
    <property type="entry name" value="T_SNARE"/>
    <property type="match status" value="1"/>
</dbReference>
<evidence type="ECO:0000256" key="9">
    <source>
        <dbReference type="SAM" id="Coils"/>
    </source>
</evidence>
<keyword evidence="5" id="KW-0532">Neurotransmitter transport</keyword>
<evidence type="ECO:0000256" key="7">
    <source>
        <dbReference type="ARBA" id="ARBA00023136"/>
    </source>
</evidence>
<sequence length="309" mass="35902">MVKDRLIELQTLSGKTNSSRSSDRRTSRENAKLLPDEQQTSLESFLNRMTEIRTIVNQLESWLDEVRTFHGELLLAPATDGEKSKQLRAIVEEFRATSFVAREKIKRLDHEVNSITKLHPEESHTTDFRIKRNQIRSLTRALHDVIWKFSEEEEHYKERCKKKITDYLKIQDITLTDDEISDAIDNGDIFEKTKGILLAYSDKKALFEDVKTRRDELFEIEKVIRELGEMFVDLSNLVLSQGEMLDRIEANVEDAVDYAEKAKHNVKGARELQKKARKKKILICILIAVLVLVLILFIQSMVCHFTPIC</sequence>
<evidence type="ECO:0000256" key="11">
    <source>
        <dbReference type="SAM" id="Phobius"/>
    </source>
</evidence>
<dbReference type="SMART" id="SM00503">
    <property type="entry name" value="SynN"/>
    <property type="match status" value="1"/>
</dbReference>
<dbReference type="AlphaFoldDB" id="A0A7I4YZM0"/>
<evidence type="ECO:0000259" key="12">
    <source>
        <dbReference type="PROSITE" id="PS50192"/>
    </source>
</evidence>
<feature type="region of interest" description="Disordered" evidence="10">
    <location>
        <begin position="13"/>
        <end position="36"/>
    </location>
</feature>
<name>A0A7I4YZM0_HAECO</name>
<dbReference type="CDD" id="cd15848">
    <property type="entry name" value="SNARE_syntaxin1-like"/>
    <property type="match status" value="1"/>
</dbReference>
<dbReference type="GO" id="GO:0012505">
    <property type="term" value="C:endomembrane system"/>
    <property type="evidence" value="ECO:0007669"/>
    <property type="project" value="TreeGrafter"/>
</dbReference>
<dbReference type="GO" id="GO:0048278">
    <property type="term" value="P:vesicle docking"/>
    <property type="evidence" value="ECO:0007669"/>
    <property type="project" value="TreeGrafter"/>
</dbReference>
<dbReference type="WBParaSite" id="HCON_00165075-00001">
    <property type="protein sequence ID" value="HCON_00165075-00001"/>
    <property type="gene ID" value="HCON_00165075"/>
</dbReference>
<dbReference type="InterPro" id="IPR010989">
    <property type="entry name" value="SNARE"/>
</dbReference>
<dbReference type="GO" id="GO:0006886">
    <property type="term" value="P:intracellular protein transport"/>
    <property type="evidence" value="ECO:0007669"/>
    <property type="project" value="InterPro"/>
</dbReference>
<dbReference type="PANTHER" id="PTHR19957">
    <property type="entry name" value="SYNTAXIN"/>
    <property type="match status" value="1"/>
</dbReference>
<evidence type="ECO:0000256" key="4">
    <source>
        <dbReference type="ARBA" id="ARBA00022692"/>
    </source>
</evidence>
<dbReference type="InterPro" id="IPR000727">
    <property type="entry name" value="T_SNARE_dom"/>
</dbReference>
<dbReference type="SMART" id="SM00397">
    <property type="entry name" value="t_SNARE"/>
    <property type="match status" value="1"/>
</dbReference>
<dbReference type="OMA" id="FQAAVCH"/>
<reference evidence="14" key="1">
    <citation type="submission" date="2020-12" db="UniProtKB">
        <authorList>
            <consortium name="WormBaseParasite"/>
        </authorList>
    </citation>
    <scope>IDENTIFICATION</scope>
    <source>
        <strain evidence="14">MHco3</strain>
    </source>
</reference>
<dbReference type="OrthoDB" id="249087at2759"/>
<evidence type="ECO:0000256" key="1">
    <source>
        <dbReference type="ARBA" id="ARBA00004211"/>
    </source>
</evidence>
<dbReference type="InterPro" id="IPR006012">
    <property type="entry name" value="Syntaxin/epimorphin_CS"/>
</dbReference>
<organism evidence="13 14">
    <name type="scientific">Haemonchus contortus</name>
    <name type="common">Barber pole worm</name>
    <dbReference type="NCBI Taxonomy" id="6289"/>
    <lineage>
        <taxon>Eukaryota</taxon>
        <taxon>Metazoa</taxon>
        <taxon>Ecdysozoa</taxon>
        <taxon>Nematoda</taxon>
        <taxon>Chromadorea</taxon>
        <taxon>Rhabditida</taxon>
        <taxon>Rhabditina</taxon>
        <taxon>Rhabditomorpha</taxon>
        <taxon>Strongyloidea</taxon>
        <taxon>Trichostrongylidae</taxon>
        <taxon>Haemonchus</taxon>
    </lineage>
</organism>
<protein>
    <submittedName>
        <fullName evidence="14">t-SNARE coiled-coil homology domain-containing protein</fullName>
    </submittedName>
</protein>
<dbReference type="Gene3D" id="1.20.58.70">
    <property type="match status" value="1"/>
</dbReference>
<feature type="compositionally biased region" description="Basic and acidic residues" evidence="10">
    <location>
        <begin position="21"/>
        <end position="35"/>
    </location>
</feature>
<dbReference type="GO" id="GO:0006906">
    <property type="term" value="P:vesicle fusion"/>
    <property type="evidence" value="ECO:0007669"/>
    <property type="project" value="TreeGrafter"/>
</dbReference>
<evidence type="ECO:0000256" key="6">
    <source>
        <dbReference type="ARBA" id="ARBA00022989"/>
    </source>
</evidence>
<feature type="coiled-coil region" evidence="9">
    <location>
        <begin position="245"/>
        <end position="279"/>
    </location>
</feature>
<keyword evidence="3" id="KW-0813">Transport</keyword>
<keyword evidence="6 11" id="KW-1133">Transmembrane helix</keyword>
<keyword evidence="4 11" id="KW-0812">Transmembrane</keyword>
<evidence type="ECO:0000313" key="13">
    <source>
        <dbReference type="Proteomes" id="UP000025227"/>
    </source>
</evidence>
<proteinExistence type="inferred from homology"/>
<evidence type="ECO:0000256" key="2">
    <source>
        <dbReference type="ARBA" id="ARBA00009063"/>
    </source>
</evidence>
<evidence type="ECO:0000256" key="5">
    <source>
        <dbReference type="ARBA" id="ARBA00022775"/>
    </source>
</evidence>
<dbReference type="InterPro" id="IPR045242">
    <property type="entry name" value="Syntaxin"/>
</dbReference>
<evidence type="ECO:0000256" key="10">
    <source>
        <dbReference type="SAM" id="MobiDB-lite"/>
    </source>
</evidence>
<keyword evidence="13" id="KW-1185">Reference proteome</keyword>
<dbReference type="GO" id="GO:0005484">
    <property type="term" value="F:SNAP receptor activity"/>
    <property type="evidence" value="ECO:0007669"/>
    <property type="project" value="InterPro"/>
</dbReference>
<comment type="similarity">
    <text evidence="2 8">Belongs to the syntaxin family.</text>
</comment>
<dbReference type="Proteomes" id="UP000025227">
    <property type="component" value="Unplaced"/>
</dbReference>
<dbReference type="Pfam" id="PF00804">
    <property type="entry name" value="Syntaxin"/>
    <property type="match status" value="1"/>
</dbReference>
<dbReference type="GO" id="GO:0006887">
    <property type="term" value="P:exocytosis"/>
    <property type="evidence" value="ECO:0007669"/>
    <property type="project" value="TreeGrafter"/>
</dbReference>
<dbReference type="GO" id="GO:0006836">
    <property type="term" value="P:neurotransmitter transport"/>
    <property type="evidence" value="ECO:0007669"/>
    <property type="project" value="UniProtKB-KW"/>
</dbReference>
<dbReference type="PROSITE" id="PS00914">
    <property type="entry name" value="SYNTAXIN"/>
    <property type="match status" value="1"/>
</dbReference>
<feature type="domain" description="T-SNARE coiled-coil homology" evidence="12">
    <location>
        <begin position="207"/>
        <end position="269"/>
    </location>
</feature>
<dbReference type="GO" id="GO:0031201">
    <property type="term" value="C:SNARE complex"/>
    <property type="evidence" value="ECO:0007669"/>
    <property type="project" value="TreeGrafter"/>
</dbReference>
<dbReference type="InterPro" id="IPR006011">
    <property type="entry name" value="Syntaxin_N"/>
</dbReference>
<evidence type="ECO:0000256" key="8">
    <source>
        <dbReference type="RuleBase" id="RU003858"/>
    </source>
</evidence>
<keyword evidence="9" id="KW-0175">Coiled coil</keyword>
<comment type="subcellular location">
    <subcellularLocation>
        <location evidence="1">Membrane</location>
        <topology evidence="1">Single-pass type IV membrane protein</topology>
    </subcellularLocation>
</comment>
<dbReference type="SUPFAM" id="SSF47661">
    <property type="entry name" value="t-snare proteins"/>
    <property type="match status" value="1"/>
</dbReference>
<dbReference type="GO" id="GO:0005886">
    <property type="term" value="C:plasma membrane"/>
    <property type="evidence" value="ECO:0007669"/>
    <property type="project" value="TreeGrafter"/>
</dbReference>
<dbReference type="PANTHER" id="PTHR19957:SF307">
    <property type="entry name" value="PROTEIN SSO1-RELATED"/>
    <property type="match status" value="1"/>
</dbReference>
<keyword evidence="7 11" id="KW-0472">Membrane</keyword>
<feature type="transmembrane region" description="Helical" evidence="11">
    <location>
        <begin position="281"/>
        <end position="302"/>
    </location>
</feature>
<accession>A0A7I4YZM0</accession>
<evidence type="ECO:0000313" key="14">
    <source>
        <dbReference type="WBParaSite" id="HCON_00165075-00001"/>
    </source>
</evidence>
<evidence type="ECO:0000256" key="3">
    <source>
        <dbReference type="ARBA" id="ARBA00022448"/>
    </source>
</evidence>
<dbReference type="Gene3D" id="1.20.5.110">
    <property type="match status" value="1"/>
</dbReference>
<dbReference type="Pfam" id="PF05739">
    <property type="entry name" value="SNARE"/>
    <property type="match status" value="1"/>
</dbReference>
<dbReference type="GO" id="GO:0000149">
    <property type="term" value="F:SNARE binding"/>
    <property type="evidence" value="ECO:0007669"/>
    <property type="project" value="TreeGrafter"/>
</dbReference>